<sequence>MGHTLLTDYYPTKLGEAVVPPAAAIPPLPPRNKSSKTSNRWPVAFSTRSTATVAMLLWMCRLPALSGQQWHGPRRCMAFSHGHAVLIARHLRLKGSPTPHGLLLDPCTESWRFTVAMSACHGRSPGPPTLSLHDESILLIHSSLHAVPEEEEEEEEEEQSRNPTLQSDT</sequence>
<gene>
    <name evidence="2" type="ORF">C4D60_Mb02t12810</name>
</gene>
<keyword evidence="3" id="KW-1185">Reference proteome</keyword>
<dbReference type="EMBL" id="PYDT01000011">
    <property type="protein sequence ID" value="THU44954.1"/>
    <property type="molecule type" value="Genomic_DNA"/>
</dbReference>
<evidence type="ECO:0000313" key="3">
    <source>
        <dbReference type="Proteomes" id="UP000317650"/>
    </source>
</evidence>
<organism evidence="2 3">
    <name type="scientific">Musa balbisiana</name>
    <name type="common">Banana</name>
    <dbReference type="NCBI Taxonomy" id="52838"/>
    <lineage>
        <taxon>Eukaryota</taxon>
        <taxon>Viridiplantae</taxon>
        <taxon>Streptophyta</taxon>
        <taxon>Embryophyta</taxon>
        <taxon>Tracheophyta</taxon>
        <taxon>Spermatophyta</taxon>
        <taxon>Magnoliopsida</taxon>
        <taxon>Liliopsida</taxon>
        <taxon>Zingiberales</taxon>
        <taxon>Musaceae</taxon>
        <taxon>Musa</taxon>
    </lineage>
</organism>
<accession>A0A4S8IBL5</accession>
<comment type="caution">
    <text evidence="2">The sequence shown here is derived from an EMBL/GenBank/DDBJ whole genome shotgun (WGS) entry which is preliminary data.</text>
</comment>
<evidence type="ECO:0000256" key="1">
    <source>
        <dbReference type="SAM" id="MobiDB-lite"/>
    </source>
</evidence>
<feature type="region of interest" description="Disordered" evidence="1">
    <location>
        <begin position="144"/>
        <end position="169"/>
    </location>
</feature>
<feature type="compositionally biased region" description="Acidic residues" evidence="1">
    <location>
        <begin position="149"/>
        <end position="158"/>
    </location>
</feature>
<protein>
    <submittedName>
        <fullName evidence="2">Uncharacterized protein</fullName>
    </submittedName>
</protein>
<reference evidence="2 3" key="1">
    <citation type="journal article" date="2019" name="Nat. Plants">
        <title>Genome sequencing of Musa balbisiana reveals subgenome evolution and function divergence in polyploid bananas.</title>
        <authorList>
            <person name="Yao X."/>
        </authorList>
    </citation>
    <scope>NUCLEOTIDE SEQUENCE [LARGE SCALE GENOMIC DNA]</scope>
    <source>
        <strain evidence="3">cv. DH-PKW</strain>
        <tissue evidence="2">Leaves</tissue>
    </source>
</reference>
<dbReference type="Proteomes" id="UP000317650">
    <property type="component" value="Chromosome 2"/>
</dbReference>
<name>A0A4S8IBL5_MUSBA</name>
<proteinExistence type="predicted"/>
<evidence type="ECO:0000313" key="2">
    <source>
        <dbReference type="EMBL" id="THU44954.1"/>
    </source>
</evidence>
<dbReference type="AlphaFoldDB" id="A0A4S8IBL5"/>